<dbReference type="EMBL" id="BBNQ01000033">
    <property type="protein sequence ID" value="GAL65080.1"/>
    <property type="molecule type" value="Genomic_DNA"/>
</dbReference>
<feature type="domain" description="Thiol:disulfide interchange protein DsbD N-terminal" evidence="1">
    <location>
        <begin position="20"/>
        <end position="126"/>
    </location>
</feature>
<name>A0A090VK11_9FLAO</name>
<protein>
    <submittedName>
        <fullName evidence="2">Cytochrome c-type biogenesis protein DsbD protein-disulfide reductase</fullName>
        <ecNumber evidence="2">1.8.1.8</ecNumber>
    </submittedName>
</protein>
<dbReference type="Proteomes" id="UP000029644">
    <property type="component" value="Unassembled WGS sequence"/>
</dbReference>
<sequence>MSNGQVLEPVNWSTSVKKITDKEYELLATATIEENWHLYSQNVPEGGPVSTTFLFESSDYYLKKGNTKEDVGHVINDPVFNMKIKFFETKASFKQRILIKENIPFKVVGTVEFMVCDDSRCLPPTEVDLIFNIK</sequence>
<reference evidence="2 3" key="1">
    <citation type="journal article" date="2014" name="Genome Announc.">
        <title>Draft Genome Sequences of Marine Flavobacterium Algibacter lectus Strains SS8 and NR4.</title>
        <authorList>
            <person name="Takatani N."/>
            <person name="Nakanishi M."/>
            <person name="Meirelles P."/>
            <person name="Mino S."/>
            <person name="Suda W."/>
            <person name="Oshima K."/>
            <person name="Hattori M."/>
            <person name="Ohkuma M."/>
            <person name="Hosokawa M."/>
            <person name="Miyashita K."/>
            <person name="Thompson F.L."/>
            <person name="Niwa A."/>
            <person name="Sawabe T."/>
            <person name="Sawabe T."/>
        </authorList>
    </citation>
    <scope>NUCLEOTIDE SEQUENCE [LARGE SCALE GENOMIC DNA]</scope>
    <source>
        <strain evidence="2 3">JCM 19300</strain>
    </source>
</reference>
<dbReference type="EC" id="1.8.1.8" evidence="2"/>
<proteinExistence type="predicted"/>
<dbReference type="InterPro" id="IPR036929">
    <property type="entry name" value="DsbDN_sf"/>
</dbReference>
<dbReference type="InterPro" id="IPR028250">
    <property type="entry name" value="DsbDN"/>
</dbReference>
<dbReference type="AlphaFoldDB" id="A0A090VK11"/>
<evidence type="ECO:0000313" key="3">
    <source>
        <dbReference type="Proteomes" id="UP000029644"/>
    </source>
</evidence>
<dbReference type="Pfam" id="PF11412">
    <property type="entry name" value="DsbD_N"/>
    <property type="match status" value="1"/>
</dbReference>
<organism evidence="2 3">
    <name type="scientific">Algibacter lectus</name>
    <dbReference type="NCBI Taxonomy" id="221126"/>
    <lineage>
        <taxon>Bacteria</taxon>
        <taxon>Pseudomonadati</taxon>
        <taxon>Bacteroidota</taxon>
        <taxon>Flavobacteriia</taxon>
        <taxon>Flavobacteriales</taxon>
        <taxon>Flavobacteriaceae</taxon>
        <taxon>Algibacter</taxon>
    </lineage>
</organism>
<comment type="caution">
    <text evidence="2">The sequence shown here is derived from an EMBL/GenBank/DDBJ whole genome shotgun (WGS) entry which is preliminary data.</text>
</comment>
<evidence type="ECO:0000313" key="2">
    <source>
        <dbReference type="EMBL" id="GAL65080.1"/>
    </source>
</evidence>
<dbReference type="GO" id="GO:0047134">
    <property type="term" value="F:protein-disulfide reductase [NAD(P)H] activity"/>
    <property type="evidence" value="ECO:0007669"/>
    <property type="project" value="UniProtKB-EC"/>
</dbReference>
<accession>A0A090VK11</accession>
<dbReference type="Gene3D" id="2.60.40.1250">
    <property type="entry name" value="Thiol:disulfide interchange protein DsbD, N-terminal domain"/>
    <property type="match status" value="1"/>
</dbReference>
<gene>
    <name evidence="2" type="ORF">JCM19300_2840</name>
</gene>
<evidence type="ECO:0000259" key="1">
    <source>
        <dbReference type="Pfam" id="PF11412"/>
    </source>
</evidence>
<keyword evidence="2" id="KW-0560">Oxidoreductase</keyword>